<reference evidence="1" key="1">
    <citation type="journal article" date="2014" name="Front. Microbiol.">
        <title>High frequency of phylogenetically diverse reductive dehalogenase-homologous genes in deep subseafloor sedimentary metagenomes.</title>
        <authorList>
            <person name="Kawai M."/>
            <person name="Futagami T."/>
            <person name="Toyoda A."/>
            <person name="Takaki Y."/>
            <person name="Nishi S."/>
            <person name="Hori S."/>
            <person name="Arai W."/>
            <person name="Tsubouchi T."/>
            <person name="Morono Y."/>
            <person name="Uchiyama I."/>
            <person name="Ito T."/>
            <person name="Fujiyama A."/>
            <person name="Inagaki F."/>
            <person name="Takami H."/>
        </authorList>
    </citation>
    <scope>NUCLEOTIDE SEQUENCE</scope>
    <source>
        <strain evidence="1">Expedition CK06-06</strain>
    </source>
</reference>
<evidence type="ECO:0000313" key="1">
    <source>
        <dbReference type="EMBL" id="GAG34579.1"/>
    </source>
</evidence>
<dbReference type="EMBL" id="BARS01049583">
    <property type="protein sequence ID" value="GAG34579.1"/>
    <property type="molecule type" value="Genomic_DNA"/>
</dbReference>
<accession>X0WUB9</accession>
<comment type="caution">
    <text evidence="1">The sequence shown here is derived from an EMBL/GenBank/DDBJ whole genome shotgun (WGS) entry which is preliminary data.</text>
</comment>
<protein>
    <submittedName>
        <fullName evidence="1">Uncharacterized protein</fullName>
    </submittedName>
</protein>
<proteinExistence type="predicted"/>
<name>X0WUB9_9ZZZZ</name>
<sequence>MVGRIEGGISGTQPKEGLEKFLKKFGVSTTVGRLLKVSDRGIADEARQYAEPVEREKAAMRIRTFPIAVKQAWGKQISEDDRDYLAQNPWANRYYRDIWIKTATLQLKDSEIRSIMKAGSVEAKLAIIEGFQKRNAK</sequence>
<gene>
    <name evidence="1" type="ORF">S01H1_74152</name>
</gene>
<organism evidence="1">
    <name type="scientific">marine sediment metagenome</name>
    <dbReference type="NCBI Taxonomy" id="412755"/>
    <lineage>
        <taxon>unclassified sequences</taxon>
        <taxon>metagenomes</taxon>
        <taxon>ecological metagenomes</taxon>
    </lineage>
</organism>
<dbReference type="AlphaFoldDB" id="X0WUB9"/>